<evidence type="ECO:0000256" key="1">
    <source>
        <dbReference type="SAM" id="MobiDB-lite"/>
    </source>
</evidence>
<organism evidence="2 3">
    <name type="scientific">Natrarchaeobius chitinivorans</name>
    <dbReference type="NCBI Taxonomy" id="1679083"/>
    <lineage>
        <taxon>Archaea</taxon>
        <taxon>Methanobacteriati</taxon>
        <taxon>Methanobacteriota</taxon>
        <taxon>Stenosarchaea group</taxon>
        <taxon>Halobacteria</taxon>
        <taxon>Halobacteriales</taxon>
        <taxon>Natrialbaceae</taxon>
        <taxon>Natrarchaeobius</taxon>
    </lineage>
</organism>
<evidence type="ECO:0000313" key="2">
    <source>
        <dbReference type="EMBL" id="RQG93896.1"/>
    </source>
</evidence>
<accession>A0A3N6MIL4</accession>
<proteinExistence type="predicted"/>
<dbReference type="AlphaFoldDB" id="A0A3N6MIL4"/>
<comment type="caution">
    <text evidence="2">The sequence shown here is derived from an EMBL/GenBank/DDBJ whole genome shotgun (WGS) entry which is preliminary data.</text>
</comment>
<evidence type="ECO:0000313" key="3">
    <source>
        <dbReference type="Proteomes" id="UP000282323"/>
    </source>
</evidence>
<reference evidence="2 3" key="1">
    <citation type="submission" date="2018-10" db="EMBL/GenBank/DDBJ databases">
        <title>Natrarchaeobius chitinivorans gen. nov., sp. nov., and Natrarchaeobius haloalkaliphilus sp. nov., alkaliphilic, chitin-utilizing haloarchaea from hypersaline alkaline lakes.</title>
        <authorList>
            <person name="Sorokin D.Y."/>
            <person name="Elcheninov A.G."/>
            <person name="Kostrikina N.A."/>
            <person name="Bale N.J."/>
            <person name="Sinninghe Damste J.S."/>
            <person name="Khijniak T.V."/>
            <person name="Kublanov I.V."/>
            <person name="Toshchakov S.V."/>
        </authorList>
    </citation>
    <scope>NUCLEOTIDE SEQUENCE [LARGE SCALE GENOMIC DNA]</scope>
    <source>
        <strain evidence="2 3">AArcht4T</strain>
    </source>
</reference>
<name>A0A3N6MIL4_NATCH</name>
<dbReference type="RefSeq" id="WP_124196262.1">
    <property type="nucleotide sequence ID" value="NZ_REGA01000012.1"/>
</dbReference>
<feature type="region of interest" description="Disordered" evidence="1">
    <location>
        <begin position="21"/>
        <end position="57"/>
    </location>
</feature>
<gene>
    <name evidence="2" type="ORF">EA473_14185</name>
</gene>
<dbReference type="OrthoDB" id="185851at2157"/>
<dbReference type="EMBL" id="REGA01000012">
    <property type="protein sequence ID" value="RQG93896.1"/>
    <property type="molecule type" value="Genomic_DNA"/>
</dbReference>
<protein>
    <submittedName>
        <fullName evidence="2">Uncharacterized protein</fullName>
    </submittedName>
</protein>
<dbReference type="Proteomes" id="UP000282323">
    <property type="component" value="Unassembled WGS sequence"/>
</dbReference>
<sequence length="91" mass="10245">MDSQYERSSSSRLGRLRDRVRASLPFDERSSETESLKASDRRSNGSSSTDDDTGNLFHCETCGVVYIATEKEVCSTCDDDLEQVRSTFVHQ</sequence>
<keyword evidence="3" id="KW-1185">Reference proteome</keyword>
<feature type="compositionally biased region" description="Basic and acidic residues" evidence="1">
    <location>
        <begin position="21"/>
        <end position="43"/>
    </location>
</feature>